<dbReference type="InterPro" id="IPR056179">
    <property type="entry name" value="DHQS_C"/>
</dbReference>
<dbReference type="SUPFAM" id="SSF56796">
    <property type="entry name" value="Dehydroquinate synthase-like"/>
    <property type="match status" value="1"/>
</dbReference>
<dbReference type="RefSeq" id="WP_061833863.1">
    <property type="nucleotide sequence ID" value="NZ_LUKE01000001.1"/>
</dbReference>
<feature type="domain" description="3-dehydroquinate synthase N-terminal" evidence="9">
    <location>
        <begin position="48"/>
        <end position="160"/>
    </location>
</feature>
<evidence type="ECO:0000256" key="2">
    <source>
        <dbReference type="ARBA" id="ARBA00001941"/>
    </source>
</evidence>
<evidence type="ECO:0000259" key="9">
    <source>
        <dbReference type="Pfam" id="PF01761"/>
    </source>
</evidence>
<keyword evidence="4" id="KW-0479">Metal-binding</keyword>
<dbReference type="InterPro" id="IPR030963">
    <property type="entry name" value="DHQ_synth_fam"/>
</dbReference>
<comment type="cofactor">
    <cofactor evidence="2">
        <name>Co(2+)</name>
        <dbReference type="ChEBI" id="CHEBI:48828"/>
    </cofactor>
</comment>
<dbReference type="Pfam" id="PF24621">
    <property type="entry name" value="DHQS_C"/>
    <property type="match status" value="1"/>
</dbReference>
<evidence type="ECO:0000256" key="4">
    <source>
        <dbReference type="ARBA" id="ARBA00022723"/>
    </source>
</evidence>
<keyword evidence="3" id="KW-0028">Amino-acid biosynthesis</keyword>
<keyword evidence="12" id="KW-1185">Reference proteome</keyword>
<dbReference type="InterPro" id="IPR030960">
    <property type="entry name" value="DHQS/DOIS_N"/>
</dbReference>
<keyword evidence="7" id="KW-0456">Lyase</keyword>
<sequence>MKKNQLLFIQDFPKPQDLGEERVLIYDQVLIKKSLSFKKWQSQFDKKYAVTAGESLKAVEHFPKHISKIIDLCQNTSSRKLTLVVVGGGSVGDFGGFVASILKRGVGLMHIPSTWLSALDSAHGGKTALNVGKAKNQIGTFYPAGKTILVKSLLMSQPESRAFEGFGELLKIAWLQGGTLWKDLSSEKEVDGNMLWRYLPRAIDGKLKIVAQDPEEKSGLRHILNFGHTVGHILESYHQLPHGIAINYGMDFALKWSLERKIMSPAEFEKIQSTAIAVYLLSPVRDELFSAKAPVLKDFRQLLLSDKKKTSSTKVRFVFLKSPGKPVIQEVSVDDILVEICRQFEEDTYE</sequence>
<keyword evidence="8" id="KW-0170">Cobalt</keyword>
<accession>A0A150WPR5</accession>
<dbReference type="Gene3D" id="3.40.50.1970">
    <property type="match status" value="1"/>
</dbReference>
<comment type="caution">
    <text evidence="11">The sequence shown here is derived from an EMBL/GenBank/DDBJ whole genome shotgun (WGS) entry which is preliminary data.</text>
</comment>
<feature type="domain" description="3-dehydroquinate synthase C-terminal" evidence="10">
    <location>
        <begin position="165"/>
        <end position="308"/>
    </location>
</feature>
<dbReference type="PIRSF" id="PIRSF001455">
    <property type="entry name" value="DHQ_synth"/>
    <property type="match status" value="1"/>
</dbReference>
<evidence type="ECO:0000259" key="10">
    <source>
        <dbReference type="Pfam" id="PF24621"/>
    </source>
</evidence>
<dbReference type="Pfam" id="PF01761">
    <property type="entry name" value="DHQ_synthase"/>
    <property type="match status" value="1"/>
</dbReference>
<dbReference type="PANTHER" id="PTHR43622">
    <property type="entry name" value="3-DEHYDROQUINATE SYNTHASE"/>
    <property type="match status" value="1"/>
</dbReference>
<dbReference type="Gene3D" id="1.20.1090.10">
    <property type="entry name" value="Dehydroquinate synthase-like - alpha domain"/>
    <property type="match status" value="1"/>
</dbReference>
<dbReference type="GO" id="GO:0046872">
    <property type="term" value="F:metal ion binding"/>
    <property type="evidence" value="ECO:0007669"/>
    <property type="project" value="UniProtKB-KW"/>
</dbReference>
<dbReference type="GO" id="GO:0009073">
    <property type="term" value="P:aromatic amino acid family biosynthetic process"/>
    <property type="evidence" value="ECO:0007669"/>
    <property type="project" value="UniProtKB-KW"/>
</dbReference>
<comment type="cofactor">
    <cofactor evidence="1">
        <name>NAD(+)</name>
        <dbReference type="ChEBI" id="CHEBI:57540"/>
    </cofactor>
</comment>
<keyword evidence="6" id="KW-0057">Aromatic amino acid biosynthesis</keyword>
<dbReference type="Proteomes" id="UP000075320">
    <property type="component" value="Unassembled WGS sequence"/>
</dbReference>
<organism evidence="11 12">
    <name type="scientific">Bdellovibrio bacteriovorus</name>
    <dbReference type="NCBI Taxonomy" id="959"/>
    <lineage>
        <taxon>Bacteria</taxon>
        <taxon>Pseudomonadati</taxon>
        <taxon>Bdellovibrionota</taxon>
        <taxon>Bdellovibrionia</taxon>
        <taxon>Bdellovibrionales</taxon>
        <taxon>Pseudobdellovibrionaceae</taxon>
        <taxon>Bdellovibrio</taxon>
    </lineage>
</organism>
<gene>
    <name evidence="11" type="ORF">AZI86_04370</name>
</gene>
<evidence type="ECO:0000256" key="8">
    <source>
        <dbReference type="ARBA" id="ARBA00023285"/>
    </source>
</evidence>
<evidence type="ECO:0000313" key="12">
    <source>
        <dbReference type="Proteomes" id="UP000075320"/>
    </source>
</evidence>
<proteinExistence type="predicted"/>
<dbReference type="OrthoDB" id="9806583at2"/>
<evidence type="ECO:0000313" key="11">
    <source>
        <dbReference type="EMBL" id="KYG66297.1"/>
    </source>
</evidence>
<evidence type="ECO:0000256" key="3">
    <source>
        <dbReference type="ARBA" id="ARBA00022605"/>
    </source>
</evidence>
<dbReference type="GO" id="GO:0008652">
    <property type="term" value="P:amino acid biosynthetic process"/>
    <property type="evidence" value="ECO:0007669"/>
    <property type="project" value="UniProtKB-KW"/>
</dbReference>
<evidence type="ECO:0000256" key="5">
    <source>
        <dbReference type="ARBA" id="ARBA00023027"/>
    </source>
</evidence>
<dbReference type="InterPro" id="IPR050071">
    <property type="entry name" value="Dehydroquinate_synthase"/>
</dbReference>
<dbReference type="GO" id="GO:0003856">
    <property type="term" value="F:3-dehydroquinate synthase activity"/>
    <property type="evidence" value="ECO:0007669"/>
    <property type="project" value="TreeGrafter"/>
</dbReference>
<name>A0A150WPR5_BDEBC</name>
<keyword evidence="5" id="KW-0520">NAD</keyword>
<protein>
    <submittedName>
        <fullName evidence="11">Uncharacterized protein</fullName>
    </submittedName>
</protein>
<evidence type="ECO:0000256" key="6">
    <source>
        <dbReference type="ARBA" id="ARBA00023141"/>
    </source>
</evidence>
<evidence type="ECO:0000256" key="7">
    <source>
        <dbReference type="ARBA" id="ARBA00023239"/>
    </source>
</evidence>
<dbReference type="EMBL" id="LUKE01000001">
    <property type="protein sequence ID" value="KYG66297.1"/>
    <property type="molecule type" value="Genomic_DNA"/>
</dbReference>
<reference evidence="11 12" key="1">
    <citation type="submission" date="2016-03" db="EMBL/GenBank/DDBJ databases">
        <authorList>
            <person name="Ploux O."/>
        </authorList>
    </citation>
    <scope>NUCLEOTIDE SEQUENCE [LARGE SCALE GENOMIC DNA]</scope>
    <source>
        <strain evidence="11 12">R0</strain>
    </source>
</reference>
<dbReference type="PANTHER" id="PTHR43622:SF7">
    <property type="entry name" value="3-DEHYDROQUINATE SYNTHASE, CHLOROPLASTIC"/>
    <property type="match status" value="1"/>
</dbReference>
<evidence type="ECO:0000256" key="1">
    <source>
        <dbReference type="ARBA" id="ARBA00001911"/>
    </source>
</evidence>
<dbReference type="AlphaFoldDB" id="A0A150WPR5"/>